<comment type="caution">
    <text evidence="1">The sequence shown here is derived from an EMBL/GenBank/DDBJ whole genome shotgun (WGS) entry which is preliminary data.</text>
</comment>
<evidence type="ECO:0000313" key="1">
    <source>
        <dbReference type="EMBL" id="GIU40595.1"/>
    </source>
</evidence>
<proteinExistence type="predicted"/>
<protein>
    <submittedName>
        <fullName evidence="1">Uncharacterized protein</fullName>
    </submittedName>
</protein>
<evidence type="ECO:0000313" key="2">
    <source>
        <dbReference type="Proteomes" id="UP000773469"/>
    </source>
</evidence>
<keyword evidence="2" id="KW-1185">Reference proteome</keyword>
<dbReference type="InterPro" id="IPR012292">
    <property type="entry name" value="Globin/Proto"/>
</dbReference>
<name>A0ABQ4NZU0_SHECO</name>
<reference evidence="1 2" key="1">
    <citation type="submission" date="2021-05" db="EMBL/GenBank/DDBJ databases">
        <title>Molecular characterization for Shewanella algae harboring chromosomal blaOXA-55-like strains isolated from clinical and environment sample.</title>
        <authorList>
            <person name="Ohama Y."/>
            <person name="Aoki K."/>
            <person name="Harada S."/>
            <person name="Moriya K."/>
            <person name="Ishii Y."/>
            <person name="Tateda K."/>
        </authorList>
    </citation>
    <scope>NUCLEOTIDE SEQUENCE [LARGE SCALE GENOMIC DNA]</scope>
    <source>
        <strain evidence="1 2">MBTL60-118</strain>
    </source>
</reference>
<organism evidence="1 2">
    <name type="scientific">Shewanella colwelliana</name>
    <name type="common">Alteromonas colwelliana</name>
    <dbReference type="NCBI Taxonomy" id="23"/>
    <lineage>
        <taxon>Bacteria</taxon>
        <taxon>Pseudomonadati</taxon>
        <taxon>Pseudomonadota</taxon>
        <taxon>Gammaproteobacteria</taxon>
        <taxon>Alteromonadales</taxon>
        <taxon>Shewanellaceae</taxon>
        <taxon>Shewanella</taxon>
    </lineage>
</organism>
<dbReference type="EMBL" id="BPEU01000012">
    <property type="protein sequence ID" value="GIU40595.1"/>
    <property type="molecule type" value="Genomic_DNA"/>
</dbReference>
<dbReference type="Proteomes" id="UP000773469">
    <property type="component" value="Unassembled WGS sequence"/>
</dbReference>
<dbReference type="Gene3D" id="1.10.490.10">
    <property type="entry name" value="Globins"/>
    <property type="match status" value="1"/>
</dbReference>
<accession>A0ABQ4NZU0</accession>
<gene>
    <name evidence="1" type="ORF">TUM3794_18850</name>
</gene>
<dbReference type="RefSeq" id="WP_259655900.1">
    <property type="nucleotide sequence ID" value="NZ_BPEU01000012.1"/>
</dbReference>
<sequence length="47" mass="4997">MTSLYERLGGEPKIASMAADIFDTHAANPTIASRYIDSDQAKSSGAH</sequence>